<evidence type="ECO:0000256" key="3">
    <source>
        <dbReference type="SAM" id="SignalP"/>
    </source>
</evidence>
<evidence type="ECO:0000313" key="5">
    <source>
        <dbReference type="Proteomes" id="UP000182658"/>
    </source>
</evidence>
<dbReference type="InParanoid" id="A0A1J7IWI9"/>
<gene>
    <name evidence="4" type="ORF">CONLIGDRAFT_234714</name>
</gene>
<feature type="transmembrane region" description="Helical" evidence="2">
    <location>
        <begin position="157"/>
        <end position="175"/>
    </location>
</feature>
<protein>
    <recommendedName>
        <fullName evidence="6">Extracellular membrane protein CFEM domain-containing protein</fullName>
    </recommendedName>
</protein>
<dbReference type="OrthoDB" id="2342176at2759"/>
<keyword evidence="2" id="KW-0472">Membrane</keyword>
<evidence type="ECO:0000313" key="4">
    <source>
        <dbReference type="EMBL" id="OIW31669.1"/>
    </source>
</evidence>
<organism evidence="4 5">
    <name type="scientific">Coniochaeta ligniaria NRRL 30616</name>
    <dbReference type="NCBI Taxonomy" id="1408157"/>
    <lineage>
        <taxon>Eukaryota</taxon>
        <taxon>Fungi</taxon>
        <taxon>Dikarya</taxon>
        <taxon>Ascomycota</taxon>
        <taxon>Pezizomycotina</taxon>
        <taxon>Sordariomycetes</taxon>
        <taxon>Sordariomycetidae</taxon>
        <taxon>Coniochaetales</taxon>
        <taxon>Coniochaetaceae</taxon>
        <taxon>Coniochaeta</taxon>
    </lineage>
</organism>
<reference evidence="4 5" key="1">
    <citation type="submission" date="2016-10" db="EMBL/GenBank/DDBJ databases">
        <title>Draft genome sequence of Coniochaeta ligniaria NRRL30616, a lignocellulolytic fungus for bioabatement of inhibitors in plant biomass hydrolysates.</title>
        <authorList>
            <consortium name="DOE Joint Genome Institute"/>
            <person name="Jimenez D.J."/>
            <person name="Hector R.E."/>
            <person name="Riley R."/>
            <person name="Sun H."/>
            <person name="Grigoriev I.V."/>
            <person name="Van Elsas J.D."/>
            <person name="Nichols N.N."/>
        </authorList>
    </citation>
    <scope>NUCLEOTIDE SEQUENCE [LARGE SCALE GENOMIC DNA]</scope>
    <source>
        <strain evidence="4 5">NRRL 30616</strain>
    </source>
</reference>
<evidence type="ECO:0000256" key="1">
    <source>
        <dbReference type="SAM" id="MobiDB-lite"/>
    </source>
</evidence>
<dbReference type="Proteomes" id="UP000182658">
    <property type="component" value="Unassembled WGS sequence"/>
</dbReference>
<keyword evidence="5" id="KW-1185">Reference proteome</keyword>
<feature type="signal peptide" evidence="3">
    <location>
        <begin position="1"/>
        <end position="37"/>
    </location>
</feature>
<feature type="chain" id="PRO_5012724149" description="Extracellular membrane protein CFEM domain-containing protein" evidence="3">
    <location>
        <begin position="38"/>
        <end position="176"/>
    </location>
</feature>
<keyword evidence="3" id="KW-0732">Signal</keyword>
<keyword evidence="2" id="KW-0812">Transmembrane</keyword>
<dbReference type="AlphaFoldDB" id="A0A1J7IWI9"/>
<proteinExistence type="predicted"/>
<accession>A0A1J7IWI9</accession>
<evidence type="ECO:0008006" key="6">
    <source>
        <dbReference type="Google" id="ProtNLM"/>
    </source>
</evidence>
<feature type="compositionally biased region" description="Polar residues" evidence="1">
    <location>
        <begin position="57"/>
        <end position="69"/>
    </location>
</feature>
<sequence length="176" mass="18743">MAPSSRTCNRATRQVRHHTLAVSLLLLSTIFAKYAAATPPITPFTNAHDSDKHDPKTQVQLTETSSTQAVEEPPAAHNLVPRDQQTPGSSCPGSEGQWNCMTNSWQRCAAGRWSVVMQCAAGTACTPAGLTYDFKVQFSGQGTSSGSFAPRAVSLPLLWPVLLMAAGVTTTVLLCL</sequence>
<evidence type="ECO:0000256" key="2">
    <source>
        <dbReference type="SAM" id="Phobius"/>
    </source>
</evidence>
<feature type="compositionally biased region" description="Polar residues" evidence="1">
    <location>
        <begin position="83"/>
        <end position="93"/>
    </location>
</feature>
<keyword evidence="2" id="KW-1133">Transmembrane helix</keyword>
<name>A0A1J7IWI9_9PEZI</name>
<feature type="region of interest" description="Disordered" evidence="1">
    <location>
        <begin position="44"/>
        <end position="93"/>
    </location>
</feature>
<dbReference type="EMBL" id="KV875095">
    <property type="protein sequence ID" value="OIW31669.1"/>
    <property type="molecule type" value="Genomic_DNA"/>
</dbReference>